<accession>A0A1U7M6L2</accession>
<evidence type="ECO:0000313" key="2">
    <source>
        <dbReference type="EMBL" id="OLS02849.1"/>
    </source>
</evidence>
<dbReference type="Proteomes" id="UP000186112">
    <property type="component" value="Unassembled WGS sequence"/>
</dbReference>
<dbReference type="InterPro" id="IPR010178">
    <property type="entry name" value="Lit"/>
</dbReference>
<keyword evidence="1" id="KW-0812">Transmembrane</keyword>
<feature type="transmembrane region" description="Helical" evidence="1">
    <location>
        <begin position="92"/>
        <end position="111"/>
    </location>
</feature>
<protein>
    <recommendedName>
        <fullName evidence="4">Integral membrane protein</fullName>
    </recommendedName>
</protein>
<keyword evidence="1" id="KW-0472">Membrane</keyword>
<organism evidence="2 3">
    <name type="scientific">Tissierella creatinophila DSM 6911</name>
    <dbReference type="NCBI Taxonomy" id="1123403"/>
    <lineage>
        <taxon>Bacteria</taxon>
        <taxon>Bacillati</taxon>
        <taxon>Bacillota</taxon>
        <taxon>Tissierellia</taxon>
        <taxon>Tissierellales</taxon>
        <taxon>Tissierellaceae</taxon>
        <taxon>Tissierella</taxon>
    </lineage>
</organism>
<dbReference type="EMBL" id="LTDM01000015">
    <property type="protein sequence ID" value="OLS02849.1"/>
    <property type="molecule type" value="Genomic_DNA"/>
</dbReference>
<evidence type="ECO:0000313" key="3">
    <source>
        <dbReference type="Proteomes" id="UP000186112"/>
    </source>
</evidence>
<reference evidence="2 3" key="1">
    <citation type="submission" date="2016-02" db="EMBL/GenBank/DDBJ databases">
        <title>Genome sequence of Tissierella creatinophila DSM 6911.</title>
        <authorList>
            <person name="Poehlein A."/>
            <person name="Daniel R."/>
        </authorList>
    </citation>
    <scope>NUCLEOTIDE SEQUENCE [LARGE SCALE GENOMIC DNA]</scope>
    <source>
        <strain evidence="2 3">DSM 6911</strain>
    </source>
</reference>
<keyword evidence="3" id="KW-1185">Reference proteome</keyword>
<dbReference type="RefSeq" id="WP_075725971.1">
    <property type="nucleotide sequence ID" value="NZ_LTDM01000015.1"/>
</dbReference>
<feature type="transmembrane region" description="Helical" evidence="1">
    <location>
        <begin position="180"/>
        <end position="207"/>
    </location>
</feature>
<dbReference type="OrthoDB" id="9813051at2"/>
<dbReference type="AlphaFoldDB" id="A0A1U7M6L2"/>
<comment type="caution">
    <text evidence="2">The sequence shown here is derived from an EMBL/GenBank/DDBJ whole genome shotgun (WGS) entry which is preliminary data.</text>
</comment>
<name>A0A1U7M6L2_TISCR</name>
<dbReference type="Pfam" id="PF07314">
    <property type="entry name" value="Lit"/>
    <property type="match status" value="1"/>
</dbReference>
<keyword evidence="1" id="KW-1133">Transmembrane helix</keyword>
<evidence type="ECO:0000256" key="1">
    <source>
        <dbReference type="SAM" id="Phobius"/>
    </source>
</evidence>
<proteinExistence type="predicted"/>
<sequence>MKKILMFLMVVSVSLTFLVFSIERNAYNEDYYIRKYEEHDIEELTQKSLEELKPITNNLILYLKGGENDLLRPHFNEKEILHMEDVKELFNLARIIKYTGIIIIILGVYYFRKNKNMVLLAKTFLYGLFLNYILLTIIGFLAYKDFNKYFTYFHLIFFTNDLWILDPNRDLMIQMLPEEFFIGMATNIVISFLVYLAILQIVSYLYIRKDKIKNETVIRKS</sequence>
<gene>
    <name evidence="2" type="ORF">TICRE_11220</name>
</gene>
<evidence type="ECO:0008006" key="4">
    <source>
        <dbReference type="Google" id="ProtNLM"/>
    </source>
</evidence>
<feature type="transmembrane region" description="Helical" evidence="1">
    <location>
        <begin position="123"/>
        <end position="143"/>
    </location>
</feature>
<dbReference type="NCBIfam" id="TIGR01906">
    <property type="entry name" value="integ_TIGR01906"/>
    <property type="match status" value="1"/>
</dbReference>